<dbReference type="PANTHER" id="PTHR47163">
    <property type="entry name" value="DDE_TNP_IS1595 DOMAIN-CONTAINING PROTEIN"/>
    <property type="match status" value="1"/>
</dbReference>
<name>A0AAD9Q990_ACRCE</name>
<dbReference type="AlphaFoldDB" id="A0AAD9Q990"/>
<evidence type="ECO:0000313" key="2">
    <source>
        <dbReference type="EMBL" id="KAK2556944.1"/>
    </source>
</evidence>
<comment type="caution">
    <text evidence="2">The sequence shown here is derived from an EMBL/GenBank/DDBJ whole genome shotgun (WGS) entry which is preliminary data.</text>
</comment>
<proteinExistence type="predicted"/>
<dbReference type="InterPro" id="IPR024445">
    <property type="entry name" value="Tnp_ISXO2-like"/>
</dbReference>
<dbReference type="PANTHER" id="PTHR47163:SF2">
    <property type="entry name" value="SI:DKEY-17M8.2"/>
    <property type="match status" value="1"/>
</dbReference>
<reference evidence="2" key="2">
    <citation type="journal article" date="2023" name="Science">
        <title>Genomic signatures of disease resistance in endangered staghorn corals.</title>
        <authorList>
            <person name="Vollmer S.V."/>
            <person name="Selwyn J.D."/>
            <person name="Despard B.A."/>
            <person name="Roesel C.L."/>
        </authorList>
    </citation>
    <scope>NUCLEOTIDE SEQUENCE</scope>
    <source>
        <strain evidence="2">K2</strain>
    </source>
</reference>
<dbReference type="SMART" id="SM01126">
    <property type="entry name" value="DDE_Tnp_IS1595"/>
    <property type="match status" value="1"/>
</dbReference>
<feature type="domain" description="ISXO2-like transposase" evidence="1">
    <location>
        <begin position="86"/>
        <end position="227"/>
    </location>
</feature>
<evidence type="ECO:0000259" key="1">
    <source>
        <dbReference type="SMART" id="SM01126"/>
    </source>
</evidence>
<organism evidence="2 3">
    <name type="scientific">Acropora cervicornis</name>
    <name type="common">Staghorn coral</name>
    <dbReference type="NCBI Taxonomy" id="6130"/>
    <lineage>
        <taxon>Eukaryota</taxon>
        <taxon>Metazoa</taxon>
        <taxon>Cnidaria</taxon>
        <taxon>Anthozoa</taxon>
        <taxon>Hexacorallia</taxon>
        <taxon>Scleractinia</taxon>
        <taxon>Astrocoeniina</taxon>
        <taxon>Acroporidae</taxon>
        <taxon>Acropora</taxon>
    </lineage>
</organism>
<protein>
    <recommendedName>
        <fullName evidence="1">ISXO2-like transposase domain-containing protein</fullName>
    </recommendedName>
</protein>
<dbReference type="EMBL" id="JARQWQ010000052">
    <property type="protein sequence ID" value="KAK2556944.1"/>
    <property type="molecule type" value="Genomic_DNA"/>
</dbReference>
<reference evidence="2" key="1">
    <citation type="journal article" date="2023" name="G3 (Bethesda)">
        <title>Whole genome assembly and annotation of the endangered Caribbean coral Acropora cervicornis.</title>
        <authorList>
            <person name="Selwyn J.D."/>
            <person name="Vollmer S.V."/>
        </authorList>
    </citation>
    <scope>NUCLEOTIDE SEQUENCE</scope>
    <source>
        <strain evidence="2">K2</strain>
    </source>
</reference>
<dbReference type="Proteomes" id="UP001249851">
    <property type="component" value="Unassembled WGS sequence"/>
</dbReference>
<evidence type="ECO:0000313" key="3">
    <source>
        <dbReference type="Proteomes" id="UP001249851"/>
    </source>
</evidence>
<gene>
    <name evidence="2" type="ORF">P5673_020766</name>
</gene>
<keyword evidence="3" id="KW-1185">Reference proteome</keyword>
<accession>A0AAD9Q990</accession>
<dbReference type="InterPro" id="IPR053164">
    <property type="entry name" value="IS1016-like_transposase"/>
</dbReference>
<sequence>MERRESVEKPNKKSLGKYCVADFELRVDLNLGKGSSFQTKRWLKKDAVQIKDCVKQQENALSSREQRMFNFLKQTVNRILEHQAGPIGGPGSTVDIDESKFGKRKYHRSRFIEGQWVSCVLGHQTKACFLVLVQCKDRDTLLPNILPQILPGTCVMSLLWKSYNCLQNEGYQHITVTHSLNFFDPDASAHTQGTENTRWGVTRSMPRTGTSEYLFYSYLQEWLWRQHYKSDPFGNIFG</sequence>